<gene>
    <name evidence="17" type="ORF">PPACK8108_LOCUS11130</name>
</gene>
<comment type="subcellular location">
    <subcellularLocation>
        <location evidence="1">Cytoplasm</location>
    </subcellularLocation>
</comment>
<dbReference type="Gene3D" id="2.40.240.10">
    <property type="entry name" value="Ribosomal Protein L25, Chain P"/>
    <property type="match status" value="1"/>
</dbReference>
<organism evidence="17 18">
    <name type="scientific">Phakopsora pachyrhizi</name>
    <name type="common">Asian soybean rust disease fungus</name>
    <dbReference type="NCBI Taxonomy" id="170000"/>
    <lineage>
        <taxon>Eukaryota</taxon>
        <taxon>Fungi</taxon>
        <taxon>Dikarya</taxon>
        <taxon>Basidiomycota</taxon>
        <taxon>Pucciniomycotina</taxon>
        <taxon>Pucciniomycetes</taxon>
        <taxon>Pucciniales</taxon>
        <taxon>Phakopsoraceae</taxon>
        <taxon>Phakopsora</taxon>
    </lineage>
</organism>
<dbReference type="PANTHER" id="PTHR43097">
    <property type="entry name" value="GLUTAMINE-TRNA LIGASE"/>
    <property type="match status" value="1"/>
</dbReference>
<keyword evidence="10 13" id="KW-0030">Aminoacyl-tRNA synthetase</keyword>
<dbReference type="InterPro" id="IPR001412">
    <property type="entry name" value="aa-tRNA-synth_I_CS"/>
</dbReference>
<dbReference type="Gene3D" id="3.90.800.10">
    <property type="entry name" value="Glutamyl-tRNA Synthetase, Domain 3"/>
    <property type="match status" value="1"/>
</dbReference>
<dbReference type="PANTHER" id="PTHR43097:SF5">
    <property type="entry name" value="GLUTAMATE--TRNA LIGASE"/>
    <property type="match status" value="1"/>
</dbReference>
<comment type="similarity">
    <text evidence="2">Belongs to the class-I aminoacyl-tRNA synthetase family. Glutamate--tRNA ligase type 2 subfamily.</text>
</comment>
<dbReference type="Proteomes" id="UP001153365">
    <property type="component" value="Unassembled WGS sequence"/>
</dbReference>
<dbReference type="InterPro" id="IPR049437">
    <property type="entry name" value="tRNA-synt_1c_C2"/>
</dbReference>
<evidence type="ECO:0000256" key="7">
    <source>
        <dbReference type="ARBA" id="ARBA00022741"/>
    </source>
</evidence>
<dbReference type="InterPro" id="IPR050132">
    <property type="entry name" value="Gln/Glu-tRNA_Ligase"/>
</dbReference>
<evidence type="ECO:0000313" key="17">
    <source>
        <dbReference type="EMBL" id="CAH7676030.1"/>
    </source>
</evidence>
<keyword evidence="7 13" id="KW-0547">Nucleotide-binding</keyword>
<evidence type="ECO:0000259" key="16">
    <source>
        <dbReference type="Pfam" id="PF20974"/>
    </source>
</evidence>
<keyword evidence="6 13" id="KW-0436">Ligase</keyword>
<dbReference type="FunFam" id="1.10.1160.10:FF:000001">
    <property type="entry name" value="Glutamine--tRNA ligase"/>
    <property type="match status" value="1"/>
</dbReference>
<feature type="domain" description="tRNA synthetases class I (E and Q) anti-codon binding" evidence="16">
    <location>
        <begin position="659"/>
        <end position="721"/>
    </location>
</feature>
<dbReference type="Gene3D" id="3.40.50.620">
    <property type="entry name" value="HUPs"/>
    <property type="match status" value="1"/>
</dbReference>
<sequence length="813" mass="91197">MSSAVDDNQFTGFTLRIFLRPTTALPPPAFGPLALVFYLNEKHPGQILKVDTVDGQTGEGKDKSCLLLNGDGDIVCSDPISCLWKIGSTFESTEMIVGTDDSQKSQIDQLFKSTLSTLSDPNNTKNMSIITDAANRLEQQLISSFSKPYLYGQAISIADWALWGIIKASSTFNALLRRSQHLSLSKWFTDMEALGPTSKAVDYLKEEVKNLAKGRSKAGVASSNFDGGLPGAVKGQVVTRFPPEPSGYLHIGHCKAAILNQHYAKIYDGKFLVRFDDTNPSKEKEEFQDAILEDLNLLGIVGDRISHTSDHFDLIYDHAITIIKAGKAFCDDTEQEAMKAERMARQPSKRRDATVEENLLRFAQMKEGTSDGSRWCLRAKIKYDDLNGTLRDPVIYRCNLLSHHRTGEKWKIYPTYDFACPIVDSIEGVTHALRTNEYRDRNAQYWWMQKALGLRKVAIKDFARVNFVYTLLSKRKLKWFVETGRARGWDDPRFATVRGIRRRGMTIQAMRDFMIGQGDSQQQVNMEWDALWSINKRIIDPIVPRHTAVSNEKRVSALVKGEELVTCVRALPAHKKNTDIGTKKIAFGDTIYIEQDDAITLMDWGNAIVRSKKYGEDGSITQVELDLNLKGDFKKTKKKIHWLAPESEDFKAQAGPGTQNVVLLDYDYLITKKKIEDDDEIDDYITPVSEFRVEATADGNIQGMKKGDIIQFERKGYYIVDKPLGEDTTLPSGSGKDWMELIRIPDGRAAGIASKATAPVAPKTEASVKKAGKKVAQPASTSKMYEVQPIYNDEIDMKSQVTTKMYSVANVYS</sequence>
<evidence type="ECO:0000256" key="10">
    <source>
        <dbReference type="ARBA" id="ARBA00023146"/>
    </source>
</evidence>
<dbReference type="Gene3D" id="3.40.30.70">
    <property type="match status" value="1"/>
</dbReference>
<dbReference type="HAMAP" id="MF_02076">
    <property type="entry name" value="Glu_tRNA_synth_type2"/>
    <property type="match status" value="1"/>
</dbReference>
<evidence type="ECO:0000256" key="1">
    <source>
        <dbReference type="ARBA" id="ARBA00004496"/>
    </source>
</evidence>
<dbReference type="Gene3D" id="1.10.1160.10">
    <property type="entry name" value="Glutamyl-trna Synthetase, Domain 2"/>
    <property type="match status" value="1"/>
</dbReference>
<dbReference type="PROSITE" id="PS00178">
    <property type="entry name" value="AA_TRNA_LIGASE_I"/>
    <property type="match status" value="1"/>
</dbReference>
<reference evidence="17" key="1">
    <citation type="submission" date="2022-06" db="EMBL/GenBank/DDBJ databases">
        <authorList>
            <consortium name="SYNGENTA / RWTH Aachen University"/>
        </authorList>
    </citation>
    <scope>NUCLEOTIDE SEQUENCE</scope>
</reference>
<evidence type="ECO:0000256" key="3">
    <source>
        <dbReference type="ARBA" id="ARBA00012835"/>
    </source>
</evidence>
<dbReference type="EMBL" id="CALTRL010002562">
    <property type="protein sequence ID" value="CAH7676030.1"/>
    <property type="molecule type" value="Genomic_DNA"/>
</dbReference>
<comment type="catalytic activity">
    <reaction evidence="12">
        <text>tRNA(Glu) + L-glutamate + ATP = L-glutamyl-tRNA(Glu) + AMP + diphosphate</text>
        <dbReference type="Rhea" id="RHEA:23540"/>
        <dbReference type="Rhea" id="RHEA-COMP:9663"/>
        <dbReference type="Rhea" id="RHEA-COMP:9680"/>
        <dbReference type="ChEBI" id="CHEBI:29985"/>
        <dbReference type="ChEBI" id="CHEBI:30616"/>
        <dbReference type="ChEBI" id="CHEBI:33019"/>
        <dbReference type="ChEBI" id="CHEBI:78442"/>
        <dbReference type="ChEBI" id="CHEBI:78520"/>
        <dbReference type="ChEBI" id="CHEBI:456215"/>
        <dbReference type="EC" id="6.1.1.17"/>
    </reaction>
</comment>
<evidence type="ECO:0000313" key="18">
    <source>
        <dbReference type="Proteomes" id="UP001153365"/>
    </source>
</evidence>
<dbReference type="SUPFAM" id="SSF47616">
    <property type="entry name" value="GST C-terminal domain-like"/>
    <property type="match status" value="1"/>
</dbReference>
<evidence type="ECO:0000256" key="2">
    <source>
        <dbReference type="ARBA" id="ARBA00008927"/>
    </source>
</evidence>
<evidence type="ECO:0000256" key="13">
    <source>
        <dbReference type="RuleBase" id="RU363037"/>
    </source>
</evidence>
<dbReference type="GO" id="GO:0005524">
    <property type="term" value="F:ATP binding"/>
    <property type="evidence" value="ECO:0007669"/>
    <property type="project" value="UniProtKB-KW"/>
</dbReference>
<dbReference type="InterPro" id="IPR020059">
    <property type="entry name" value="Glu/Gln-tRNA-synth_Ib_codon-bd"/>
</dbReference>
<protein>
    <recommendedName>
        <fullName evidence="3">glutamate--tRNA ligase</fullName>
        <ecNumber evidence="3">6.1.1.17</ecNumber>
    </recommendedName>
    <alternativeName>
        <fullName evidence="11">Glutamyl-tRNA synthetase</fullName>
    </alternativeName>
</protein>
<dbReference type="GO" id="GO:0017102">
    <property type="term" value="C:methionyl glutamyl tRNA synthetase complex"/>
    <property type="evidence" value="ECO:0007669"/>
    <property type="project" value="TreeGrafter"/>
</dbReference>
<dbReference type="Pfam" id="PF03950">
    <property type="entry name" value="tRNA-synt_1c_C"/>
    <property type="match status" value="1"/>
</dbReference>
<feature type="domain" description="Glutamyl/glutaminyl-tRNA synthetase class Ib anti-codon binding" evidence="15">
    <location>
        <begin position="544"/>
        <end position="627"/>
    </location>
</feature>
<evidence type="ECO:0000256" key="12">
    <source>
        <dbReference type="ARBA" id="ARBA00048351"/>
    </source>
</evidence>
<dbReference type="InterPro" id="IPR004526">
    <property type="entry name" value="Glu-tRNA-synth_arc/euk"/>
</dbReference>
<dbReference type="FunFam" id="2.40.240.10:FF:000004">
    <property type="entry name" value="Glutamyl-tRNA synthetase, cytoplasmic"/>
    <property type="match status" value="1"/>
</dbReference>
<accession>A0AAV0AZH2</accession>
<dbReference type="Gene3D" id="1.20.1050.10">
    <property type="match status" value="1"/>
</dbReference>
<dbReference type="InterPro" id="IPR020061">
    <property type="entry name" value="Glu_tRNA_lig_a-bdl"/>
</dbReference>
<dbReference type="Pfam" id="PF00749">
    <property type="entry name" value="tRNA-synt_1c"/>
    <property type="match status" value="1"/>
</dbReference>
<evidence type="ECO:0000256" key="8">
    <source>
        <dbReference type="ARBA" id="ARBA00022840"/>
    </source>
</evidence>
<feature type="domain" description="Glutamyl/glutaminyl-tRNA synthetase class Ib catalytic" evidence="14">
    <location>
        <begin position="236"/>
        <end position="539"/>
    </location>
</feature>
<dbReference type="GO" id="GO:0005829">
    <property type="term" value="C:cytosol"/>
    <property type="evidence" value="ECO:0007669"/>
    <property type="project" value="TreeGrafter"/>
</dbReference>
<evidence type="ECO:0000256" key="9">
    <source>
        <dbReference type="ARBA" id="ARBA00022917"/>
    </source>
</evidence>
<dbReference type="GO" id="GO:0006424">
    <property type="term" value="P:glutamyl-tRNA aminoacylation"/>
    <property type="evidence" value="ECO:0007669"/>
    <property type="project" value="InterPro"/>
</dbReference>
<evidence type="ECO:0000256" key="11">
    <source>
        <dbReference type="ARBA" id="ARBA00030865"/>
    </source>
</evidence>
<dbReference type="InterPro" id="IPR036282">
    <property type="entry name" value="Glutathione-S-Trfase_C_sf"/>
</dbReference>
<dbReference type="InterPro" id="IPR020058">
    <property type="entry name" value="Glu/Gln-tRNA-synth_Ib_cat-dom"/>
</dbReference>
<name>A0AAV0AZH2_PHAPC</name>
<dbReference type="InterPro" id="IPR020056">
    <property type="entry name" value="Rbsml_bL25/Gln-tRNA_synth_N"/>
</dbReference>
<dbReference type="InterPro" id="IPR000924">
    <property type="entry name" value="Glu/Gln-tRNA-synth"/>
</dbReference>
<evidence type="ECO:0000259" key="15">
    <source>
        <dbReference type="Pfam" id="PF03950"/>
    </source>
</evidence>
<evidence type="ECO:0000256" key="6">
    <source>
        <dbReference type="ARBA" id="ARBA00022598"/>
    </source>
</evidence>
<dbReference type="Pfam" id="PF20974">
    <property type="entry name" value="tRNA-synt_1c_C2"/>
    <property type="match status" value="1"/>
</dbReference>
<evidence type="ECO:0000256" key="5">
    <source>
        <dbReference type="ARBA" id="ARBA00022553"/>
    </source>
</evidence>
<dbReference type="AlphaFoldDB" id="A0AAV0AZH2"/>
<dbReference type="SUPFAM" id="SSF50715">
    <property type="entry name" value="Ribosomal protein L25-like"/>
    <property type="match status" value="1"/>
</dbReference>
<keyword evidence="5" id="KW-0597">Phosphoprotein</keyword>
<dbReference type="InterPro" id="IPR014729">
    <property type="entry name" value="Rossmann-like_a/b/a_fold"/>
</dbReference>
<comment type="caution">
    <text evidence="17">The sequence shown here is derived from an EMBL/GenBank/DDBJ whole genome shotgun (WGS) entry which is preliminary data.</text>
</comment>
<dbReference type="NCBIfam" id="TIGR00463">
    <property type="entry name" value="gltX_arch"/>
    <property type="match status" value="1"/>
</dbReference>
<dbReference type="GO" id="GO:0004818">
    <property type="term" value="F:glutamate-tRNA ligase activity"/>
    <property type="evidence" value="ECO:0007669"/>
    <property type="project" value="UniProtKB-EC"/>
</dbReference>
<dbReference type="FunFam" id="3.40.50.620:FF:000037">
    <property type="entry name" value="Glutamine--tRNA ligase cytoplasmic"/>
    <property type="match status" value="1"/>
</dbReference>
<dbReference type="SUPFAM" id="SSF52374">
    <property type="entry name" value="Nucleotidylyl transferase"/>
    <property type="match status" value="1"/>
</dbReference>
<dbReference type="FunFam" id="3.90.800.10:FF:000001">
    <property type="entry name" value="Glutamine--tRNA ligase"/>
    <property type="match status" value="1"/>
</dbReference>
<keyword evidence="9 13" id="KW-0648">Protein biosynthesis</keyword>
<dbReference type="PRINTS" id="PR00987">
    <property type="entry name" value="TRNASYNTHGLU"/>
</dbReference>
<dbReference type="EC" id="6.1.1.17" evidence="3"/>
<keyword evidence="18" id="KW-1185">Reference proteome</keyword>
<evidence type="ECO:0000256" key="4">
    <source>
        <dbReference type="ARBA" id="ARBA00022490"/>
    </source>
</evidence>
<proteinExistence type="inferred from homology"/>
<keyword evidence="8 13" id="KW-0067">ATP-binding</keyword>
<evidence type="ECO:0000259" key="14">
    <source>
        <dbReference type="Pfam" id="PF00749"/>
    </source>
</evidence>
<dbReference type="InterPro" id="IPR011035">
    <property type="entry name" value="Ribosomal_bL25/Gln-tRNA_synth"/>
</dbReference>
<keyword evidence="4" id="KW-0963">Cytoplasm</keyword>